<comment type="caution">
    <text evidence="8">The sequence shown here is derived from an EMBL/GenBank/DDBJ whole genome shotgun (WGS) entry which is preliminary data.</text>
</comment>
<dbReference type="PANTHER" id="PTHR46566">
    <property type="entry name" value="1-PHOSPHOFRUCTOKINASE-RELATED"/>
    <property type="match status" value="1"/>
</dbReference>
<dbReference type="GO" id="GO:0008443">
    <property type="term" value="F:phosphofructokinase activity"/>
    <property type="evidence" value="ECO:0007669"/>
    <property type="project" value="UniProtKB-ARBA"/>
</dbReference>
<name>A0A0Q9XSA7_9BACI</name>
<dbReference type="NCBIfam" id="TIGR03168">
    <property type="entry name" value="1-PFK"/>
    <property type="match status" value="1"/>
</dbReference>
<comment type="similarity">
    <text evidence="1">Belongs to the carbohydrate kinase pfkB family.</text>
</comment>
<evidence type="ECO:0000256" key="5">
    <source>
        <dbReference type="ARBA" id="ARBA00022840"/>
    </source>
</evidence>
<dbReference type="FunFam" id="3.40.1190.20:FF:000001">
    <property type="entry name" value="Phosphofructokinase"/>
    <property type="match status" value="1"/>
</dbReference>
<dbReference type="GO" id="GO:0016052">
    <property type="term" value="P:carbohydrate catabolic process"/>
    <property type="evidence" value="ECO:0007669"/>
    <property type="project" value="UniProtKB-ARBA"/>
</dbReference>
<evidence type="ECO:0000313" key="8">
    <source>
        <dbReference type="EMBL" id="KRG11323.1"/>
    </source>
</evidence>
<dbReference type="AlphaFoldDB" id="A0A0Q9XSA7"/>
<dbReference type="SUPFAM" id="SSF53613">
    <property type="entry name" value="Ribokinase-like"/>
    <property type="match status" value="1"/>
</dbReference>
<dbReference type="PANTHER" id="PTHR46566:SF5">
    <property type="entry name" value="1-PHOSPHOFRUCTOKINASE"/>
    <property type="match status" value="1"/>
</dbReference>
<evidence type="ECO:0000256" key="6">
    <source>
        <dbReference type="PIRNR" id="PIRNR000535"/>
    </source>
</evidence>
<dbReference type="Pfam" id="PF00294">
    <property type="entry name" value="PfkB"/>
    <property type="match status" value="1"/>
</dbReference>
<keyword evidence="6" id="KW-0423">Lactose metabolism</keyword>
<sequence>MIVTITLNPAIDIAYKVNHFRIGHGHRVERGRKTAGGKGLNVSRVLKRLGDSPVCTGFLGGINGKWIMDQLEHEGLDQTFIEIKDETRDENMSCLFRDEENGNQTELMEKGPFVSAEEQEEFEETLKQLMSEASLIIASGSLVSGIPVSYYREISEWAHAARIPILLDTSGEALEKGIEGKPFLIKPNKAELCKYMNQANLSIDELIAAAKNICAQGVRYVLLSLGKDGAILVGDDPILVGDDQILRAEIPAVPVVNAVGSGDSMVAGMAYGLQKKYSLEDCLKWACACGIANAMEWETGTIQPHAVQELLEKIQIKQEAKL</sequence>
<evidence type="ECO:0000256" key="1">
    <source>
        <dbReference type="ARBA" id="ARBA00005380"/>
    </source>
</evidence>
<dbReference type="GO" id="GO:0005988">
    <property type="term" value="P:lactose metabolic process"/>
    <property type="evidence" value="ECO:0007669"/>
    <property type="project" value="UniProtKB-KW"/>
</dbReference>
<evidence type="ECO:0000259" key="7">
    <source>
        <dbReference type="Pfam" id="PF00294"/>
    </source>
</evidence>
<protein>
    <recommendedName>
        <fullName evidence="6">Tagatose-6-phosphate kinase</fullName>
        <ecNumber evidence="6">2.7.1.144</ecNumber>
    </recommendedName>
</protein>
<dbReference type="Gene3D" id="3.40.1190.20">
    <property type="match status" value="1"/>
</dbReference>
<dbReference type="GO" id="GO:0009024">
    <property type="term" value="F:tagatose-6-phosphate kinase activity"/>
    <property type="evidence" value="ECO:0007669"/>
    <property type="project" value="UniProtKB-EC"/>
</dbReference>
<evidence type="ECO:0000256" key="2">
    <source>
        <dbReference type="ARBA" id="ARBA00022679"/>
    </source>
</evidence>
<keyword evidence="5 6" id="KW-0067">ATP-binding</keyword>
<comment type="pathway">
    <text evidence="6">Carbohydrate metabolism; D-tagatose 6-phosphate degradation; D-glyceraldehyde 3-phosphate and glycerone phosphate from D-tagatose 6-phosphate: step 1/2.</text>
</comment>
<dbReference type="GO" id="GO:0044281">
    <property type="term" value="P:small molecule metabolic process"/>
    <property type="evidence" value="ECO:0007669"/>
    <property type="project" value="UniProtKB-ARBA"/>
</dbReference>
<gene>
    <name evidence="8" type="ORF">ACA29_18605</name>
</gene>
<dbReference type="GO" id="GO:0005829">
    <property type="term" value="C:cytosol"/>
    <property type="evidence" value="ECO:0007669"/>
    <property type="project" value="TreeGrafter"/>
</dbReference>
<keyword evidence="3 6" id="KW-0547">Nucleotide-binding</keyword>
<dbReference type="EMBL" id="LGPB01000128">
    <property type="protein sequence ID" value="KRG11323.1"/>
    <property type="molecule type" value="Genomic_DNA"/>
</dbReference>
<dbReference type="GO" id="GO:2001059">
    <property type="term" value="P:D-tagatose 6-phosphate catabolic process"/>
    <property type="evidence" value="ECO:0007669"/>
    <property type="project" value="UniProtKB-UniPathway"/>
</dbReference>
<dbReference type="InterPro" id="IPR017583">
    <property type="entry name" value="Tagatose/fructose_Pkinase"/>
</dbReference>
<comment type="similarity">
    <text evidence="6">Belongs to the carbohydrate kinase PfkB family. LacC subfamily.</text>
</comment>
<organism evidence="8 9">
    <name type="scientific">Lederbergia galactosidilytica</name>
    <dbReference type="NCBI Taxonomy" id="217031"/>
    <lineage>
        <taxon>Bacteria</taxon>
        <taxon>Bacillati</taxon>
        <taxon>Bacillota</taxon>
        <taxon>Bacilli</taxon>
        <taxon>Bacillales</taxon>
        <taxon>Bacillaceae</taxon>
        <taxon>Lederbergia</taxon>
    </lineage>
</organism>
<dbReference type="PROSITE" id="PS00583">
    <property type="entry name" value="PFKB_KINASES_1"/>
    <property type="match status" value="1"/>
</dbReference>
<dbReference type="InterPro" id="IPR002173">
    <property type="entry name" value="Carboh/pur_kinase_PfkB_CS"/>
</dbReference>
<dbReference type="CDD" id="cd01164">
    <property type="entry name" value="FruK_PfkB_like"/>
    <property type="match status" value="1"/>
</dbReference>
<proteinExistence type="inferred from homology"/>
<dbReference type="EC" id="2.7.1.144" evidence="6"/>
<keyword evidence="4" id="KW-0418">Kinase</keyword>
<dbReference type="UniPathway" id="UPA00704">
    <property type="reaction ID" value="UER00715"/>
</dbReference>
<dbReference type="InterPro" id="IPR029056">
    <property type="entry name" value="Ribokinase-like"/>
</dbReference>
<accession>A0A0Q9XSA7</accession>
<comment type="catalytic activity">
    <reaction evidence="6">
        <text>D-tagatofuranose 6-phosphate + ATP = D-tagatofuranose 1,6-bisphosphate + ADP + H(+)</text>
        <dbReference type="Rhea" id="RHEA:12420"/>
        <dbReference type="ChEBI" id="CHEBI:15378"/>
        <dbReference type="ChEBI" id="CHEBI:30616"/>
        <dbReference type="ChEBI" id="CHEBI:58694"/>
        <dbReference type="ChEBI" id="CHEBI:58695"/>
        <dbReference type="ChEBI" id="CHEBI:456216"/>
        <dbReference type="EC" id="2.7.1.144"/>
    </reaction>
</comment>
<evidence type="ECO:0000256" key="4">
    <source>
        <dbReference type="ARBA" id="ARBA00022777"/>
    </source>
</evidence>
<evidence type="ECO:0000256" key="3">
    <source>
        <dbReference type="ARBA" id="ARBA00022741"/>
    </source>
</evidence>
<dbReference type="GO" id="GO:0005524">
    <property type="term" value="F:ATP binding"/>
    <property type="evidence" value="ECO:0007669"/>
    <property type="project" value="UniProtKB-KW"/>
</dbReference>
<evidence type="ECO:0000313" key="9">
    <source>
        <dbReference type="Proteomes" id="UP000053881"/>
    </source>
</evidence>
<feature type="domain" description="Carbohydrate kinase PfkB" evidence="7">
    <location>
        <begin position="9"/>
        <end position="294"/>
    </location>
</feature>
<dbReference type="InterPro" id="IPR011611">
    <property type="entry name" value="PfkB_dom"/>
</dbReference>
<dbReference type="Proteomes" id="UP000053881">
    <property type="component" value="Unassembled WGS sequence"/>
</dbReference>
<dbReference type="PATRIC" id="fig|217031.4.peg.6304"/>
<keyword evidence="2 6" id="KW-0808">Transferase</keyword>
<dbReference type="PIRSF" id="PIRSF000535">
    <property type="entry name" value="1PFK/6PFK/LacC"/>
    <property type="match status" value="1"/>
</dbReference>
<reference evidence="8 9" key="1">
    <citation type="submission" date="2015-06" db="EMBL/GenBank/DDBJ databases">
        <title>Genome sequencing project of Bacillus galactosidilyticus PL133.</title>
        <authorList>
            <person name="Gaiero J."/>
            <person name="Nicol R."/>
            <person name="Habash M."/>
        </authorList>
    </citation>
    <scope>NUCLEOTIDE SEQUENCE [LARGE SCALE GENOMIC DNA]</scope>
    <source>
        <strain evidence="8 9">PL133</strain>
    </source>
</reference>